<reference evidence="2" key="1">
    <citation type="submission" date="2025-08" db="UniProtKB">
        <authorList>
            <consortium name="RefSeq"/>
        </authorList>
    </citation>
    <scope>IDENTIFICATION</scope>
</reference>
<name>A0AC55DUJ9_ECHTE</name>
<evidence type="ECO:0000313" key="1">
    <source>
        <dbReference type="Proteomes" id="UP000694863"/>
    </source>
</evidence>
<organism evidence="1 2">
    <name type="scientific">Echinops telfairi</name>
    <name type="common">Lesser hedgehog tenrec</name>
    <dbReference type="NCBI Taxonomy" id="9371"/>
    <lineage>
        <taxon>Eukaryota</taxon>
        <taxon>Metazoa</taxon>
        <taxon>Chordata</taxon>
        <taxon>Craniata</taxon>
        <taxon>Vertebrata</taxon>
        <taxon>Euteleostomi</taxon>
        <taxon>Mammalia</taxon>
        <taxon>Eutheria</taxon>
        <taxon>Afrotheria</taxon>
        <taxon>Tenrecidae</taxon>
        <taxon>Tenrecinae</taxon>
        <taxon>Echinops</taxon>
    </lineage>
</organism>
<accession>A0AC55DUJ9</accession>
<protein>
    <submittedName>
        <fullName evidence="2">CMRF35-like molecule 8</fullName>
    </submittedName>
</protein>
<sequence length="342" mass="37234">MTTSGPFCGGMTQRAWALWLPPALLLLWLPGSMALTGPKTVSGTEGETLSVRCRYKEKYKDNDKYWCRGSIWATCDKIVKTGGSTTQGRRGRVSIKDQPTKLSFTVTLRNLTVDDQGAYWCGVHVTLWGDGRVSDPNFQVVVSVSPAPVRPSPASTPTSNPFTTIFKATTEGLSVSCTPPPPEGVTPSRSSLDNPSQSHAPRLWVLLALVALLLLLLVGACLVAWRMRTRRRKAAQRAQLSRNHSLPQLDEPGEPCYANLELQTWPSGTAPEQQRDAEVEYSTVAAPRDKVDYTSVTFAPPSQDSEAPSTALERPREEPEYSVVKKPSPPSQACPSEGPLGS</sequence>
<gene>
    <name evidence="2" type="primary">LOC101640381</name>
</gene>
<dbReference type="Proteomes" id="UP000694863">
    <property type="component" value="Unplaced"/>
</dbReference>
<evidence type="ECO:0000313" key="2">
    <source>
        <dbReference type="RefSeq" id="XP_045155424.1"/>
    </source>
</evidence>
<proteinExistence type="predicted"/>
<keyword evidence="1" id="KW-1185">Reference proteome</keyword>
<dbReference type="RefSeq" id="XP_045155424.1">
    <property type="nucleotide sequence ID" value="XM_045299489.1"/>
</dbReference>